<evidence type="ECO:0000313" key="2">
    <source>
        <dbReference type="Proteomes" id="UP000467327"/>
    </source>
</evidence>
<dbReference type="KEGG" id="maic:MAIC_31330"/>
<gene>
    <name evidence="1" type="ORF">MAIC_31330</name>
</gene>
<organism evidence="1 2">
    <name type="scientific">Mycolicibacterium aichiense</name>
    <dbReference type="NCBI Taxonomy" id="1799"/>
    <lineage>
        <taxon>Bacteria</taxon>
        <taxon>Bacillati</taxon>
        <taxon>Actinomycetota</taxon>
        <taxon>Actinomycetes</taxon>
        <taxon>Mycobacteriales</taxon>
        <taxon>Mycobacteriaceae</taxon>
        <taxon>Mycolicibacterium</taxon>
    </lineage>
</organism>
<sequence>MGGAPDTAATPRRGVRGWLAGLSLSQIGQLVTVVILAGTALFGGLDTVDSAVTEFKPGDEFSDNAFTVTLERATLVDELRSGTTLIAPKTPGRTYLGVVMKIRNDGTVPAYLNDEIDLRDQPGKRFYGVVRVTDGSPVPSLGPGLTEEVGALWTLPQNALRPGDSVTVRIWKKKFTELMVTYGRTWVDSETEYGQATIPVRGKQ</sequence>
<protein>
    <recommendedName>
        <fullName evidence="3">DUF4352 domain-containing protein</fullName>
    </recommendedName>
</protein>
<name>A0AAD1HP35_9MYCO</name>
<dbReference type="Proteomes" id="UP000467327">
    <property type="component" value="Chromosome"/>
</dbReference>
<dbReference type="AlphaFoldDB" id="A0AAD1HP35"/>
<keyword evidence="2" id="KW-1185">Reference proteome</keyword>
<proteinExistence type="predicted"/>
<reference evidence="1 2" key="1">
    <citation type="journal article" date="2019" name="Emerg. Microbes Infect.">
        <title>Comprehensive subspecies identification of 175 nontuberculous mycobacteria species based on 7547 genomic profiles.</title>
        <authorList>
            <person name="Matsumoto Y."/>
            <person name="Kinjo T."/>
            <person name="Motooka D."/>
            <person name="Nabeya D."/>
            <person name="Jung N."/>
            <person name="Uechi K."/>
            <person name="Horii T."/>
            <person name="Iida T."/>
            <person name="Fujita J."/>
            <person name="Nakamura S."/>
        </authorList>
    </citation>
    <scope>NUCLEOTIDE SEQUENCE [LARGE SCALE GENOMIC DNA]</scope>
    <source>
        <strain evidence="1 2">JCM 6376</strain>
    </source>
</reference>
<dbReference type="RefSeq" id="WP_115320357.1">
    <property type="nucleotide sequence ID" value="NZ_AP022561.1"/>
</dbReference>
<accession>A0AAD1HP35</accession>
<evidence type="ECO:0008006" key="3">
    <source>
        <dbReference type="Google" id="ProtNLM"/>
    </source>
</evidence>
<evidence type="ECO:0000313" key="1">
    <source>
        <dbReference type="EMBL" id="BBX08330.1"/>
    </source>
</evidence>
<dbReference type="EMBL" id="AP022561">
    <property type="protein sequence ID" value="BBX08330.1"/>
    <property type="molecule type" value="Genomic_DNA"/>
</dbReference>